<name>C0D8N5_9FIRM</name>
<reference evidence="1 2" key="2">
    <citation type="submission" date="2009-02" db="EMBL/GenBank/DDBJ databases">
        <title>Draft genome sequence of Clostridium asparagiforme (DSM 15981).</title>
        <authorList>
            <person name="Sudarsanam P."/>
            <person name="Ley R."/>
            <person name="Guruge J."/>
            <person name="Turnbaugh P.J."/>
            <person name="Mahowald M."/>
            <person name="Liep D."/>
            <person name="Gordon J."/>
        </authorList>
    </citation>
    <scope>NUCLEOTIDE SEQUENCE [LARGE SCALE GENOMIC DNA]</scope>
    <source>
        <strain evidence="1 2">DSM 15981</strain>
    </source>
</reference>
<sequence>MHIQSALSCAPNLRRSNGFIPPRAAVSAAGQAISAMPTASHPA</sequence>
<organism evidence="1 2">
    <name type="scientific">[Clostridium] asparagiforme DSM 15981</name>
    <dbReference type="NCBI Taxonomy" id="518636"/>
    <lineage>
        <taxon>Bacteria</taxon>
        <taxon>Bacillati</taxon>
        <taxon>Bacillota</taxon>
        <taxon>Clostridia</taxon>
        <taxon>Lachnospirales</taxon>
        <taxon>Lachnospiraceae</taxon>
        <taxon>Enterocloster</taxon>
    </lineage>
</organism>
<gene>
    <name evidence="1" type="ORF">CLOSTASPAR_05635</name>
</gene>
<dbReference type="AlphaFoldDB" id="C0D8N5"/>
<dbReference type="HOGENOM" id="CLU_3231567_0_0_9"/>
<evidence type="ECO:0000313" key="1">
    <source>
        <dbReference type="EMBL" id="EEG52308.1"/>
    </source>
</evidence>
<keyword evidence="2" id="KW-1185">Reference proteome</keyword>
<accession>C0D8N5</accession>
<reference evidence="1 2" key="1">
    <citation type="submission" date="2009-01" db="EMBL/GenBank/DDBJ databases">
        <authorList>
            <person name="Fulton L."/>
            <person name="Clifton S."/>
            <person name="Fulton B."/>
            <person name="Xu J."/>
            <person name="Minx P."/>
            <person name="Pepin K.H."/>
            <person name="Johnson M."/>
            <person name="Bhonagiri V."/>
            <person name="Nash W.E."/>
            <person name="Mardis E.R."/>
            <person name="Wilson R.K."/>
        </authorList>
    </citation>
    <scope>NUCLEOTIDE SEQUENCE [LARGE SCALE GENOMIC DNA]</scope>
    <source>
        <strain evidence="1 2">DSM 15981</strain>
    </source>
</reference>
<comment type="caution">
    <text evidence="1">The sequence shown here is derived from an EMBL/GenBank/DDBJ whole genome shotgun (WGS) entry which is preliminary data.</text>
</comment>
<protein>
    <submittedName>
        <fullName evidence="1">Uncharacterized protein</fullName>
    </submittedName>
</protein>
<proteinExistence type="predicted"/>
<dbReference type="EMBL" id="ACCJ01000457">
    <property type="protein sequence ID" value="EEG52308.1"/>
    <property type="molecule type" value="Genomic_DNA"/>
</dbReference>
<dbReference type="Proteomes" id="UP000004756">
    <property type="component" value="Unassembled WGS sequence"/>
</dbReference>
<evidence type="ECO:0000313" key="2">
    <source>
        <dbReference type="Proteomes" id="UP000004756"/>
    </source>
</evidence>